<evidence type="ECO:0000313" key="2">
    <source>
        <dbReference type="Proteomes" id="UP000265520"/>
    </source>
</evidence>
<name>A0A392QI42_9FABA</name>
<feature type="non-terminal residue" evidence="1">
    <location>
        <position position="144"/>
    </location>
</feature>
<dbReference type="Pfam" id="PF14223">
    <property type="entry name" value="Retrotran_gag_2"/>
    <property type="match status" value="1"/>
</dbReference>
<dbReference type="AlphaFoldDB" id="A0A392QI42"/>
<keyword evidence="1" id="KW-0808">Transferase</keyword>
<organism evidence="1 2">
    <name type="scientific">Trifolium medium</name>
    <dbReference type="NCBI Taxonomy" id="97028"/>
    <lineage>
        <taxon>Eukaryota</taxon>
        <taxon>Viridiplantae</taxon>
        <taxon>Streptophyta</taxon>
        <taxon>Embryophyta</taxon>
        <taxon>Tracheophyta</taxon>
        <taxon>Spermatophyta</taxon>
        <taxon>Magnoliopsida</taxon>
        <taxon>eudicotyledons</taxon>
        <taxon>Gunneridae</taxon>
        <taxon>Pentapetalae</taxon>
        <taxon>rosids</taxon>
        <taxon>fabids</taxon>
        <taxon>Fabales</taxon>
        <taxon>Fabaceae</taxon>
        <taxon>Papilionoideae</taxon>
        <taxon>50 kb inversion clade</taxon>
        <taxon>NPAAA clade</taxon>
        <taxon>Hologalegina</taxon>
        <taxon>IRL clade</taxon>
        <taxon>Trifolieae</taxon>
        <taxon>Trifolium</taxon>
    </lineage>
</organism>
<accession>A0A392QI42</accession>
<protein>
    <submittedName>
        <fullName evidence="1">Serine/threonine protein kinase SRPK1</fullName>
    </submittedName>
</protein>
<sequence>MKDDENIETIFSRFQNLVSGLQVLNKSYTTANHVKKILKSLPTKWRPKVTAIQEAKDVNKPSLEYLTGSFQSHELELIEDEPVKKFKSFALNSIGKSSNTLQVVEEETHGEGSDDGSEVEEMTLISKRFQYLTNKKKRFGSNDF</sequence>
<keyword evidence="2" id="KW-1185">Reference proteome</keyword>
<dbReference type="EMBL" id="LXQA010136671">
    <property type="protein sequence ID" value="MCI23554.1"/>
    <property type="molecule type" value="Genomic_DNA"/>
</dbReference>
<dbReference type="Proteomes" id="UP000265520">
    <property type="component" value="Unassembled WGS sequence"/>
</dbReference>
<proteinExistence type="predicted"/>
<dbReference type="GO" id="GO:0004674">
    <property type="term" value="F:protein serine/threonine kinase activity"/>
    <property type="evidence" value="ECO:0007669"/>
    <property type="project" value="UniProtKB-KW"/>
</dbReference>
<keyword evidence="1" id="KW-0723">Serine/threonine-protein kinase</keyword>
<comment type="caution">
    <text evidence="1">The sequence shown here is derived from an EMBL/GenBank/DDBJ whole genome shotgun (WGS) entry which is preliminary data.</text>
</comment>
<evidence type="ECO:0000313" key="1">
    <source>
        <dbReference type="EMBL" id="MCI23554.1"/>
    </source>
</evidence>
<reference evidence="1 2" key="1">
    <citation type="journal article" date="2018" name="Front. Plant Sci.">
        <title>Red Clover (Trifolium pratense) and Zigzag Clover (T. medium) - A Picture of Genomic Similarities and Differences.</title>
        <authorList>
            <person name="Dluhosova J."/>
            <person name="Istvanek J."/>
            <person name="Nedelnik J."/>
            <person name="Repkova J."/>
        </authorList>
    </citation>
    <scope>NUCLEOTIDE SEQUENCE [LARGE SCALE GENOMIC DNA]</scope>
    <source>
        <strain evidence="2">cv. 10/8</strain>
        <tissue evidence="1">Leaf</tissue>
    </source>
</reference>
<keyword evidence="1" id="KW-0418">Kinase</keyword>